<keyword evidence="1" id="KW-0472">Membrane</keyword>
<dbReference type="EMBL" id="JAAGUZ010000230">
    <property type="protein sequence ID" value="NEW48372.1"/>
    <property type="molecule type" value="Genomic_DNA"/>
</dbReference>
<sequence length="78" mass="8160">GIASAPTWRLMGVVFGTIFFMMFNPTKWTHHFGAYAGIAGSLAALAAVAVGVNGIRSARNRALFAAAVLFLLAITFTG</sequence>
<protein>
    <recommendedName>
        <fullName evidence="2">Arabinofuranosyltransferase central domain-containing protein</fullName>
    </recommendedName>
</protein>
<dbReference type="GO" id="GO:0071766">
    <property type="term" value="P:Actinobacterium-type cell wall biogenesis"/>
    <property type="evidence" value="ECO:0007669"/>
    <property type="project" value="InterPro"/>
</dbReference>
<accession>A0A6P1DIZ5</accession>
<evidence type="ECO:0000259" key="2">
    <source>
        <dbReference type="Pfam" id="PF04602"/>
    </source>
</evidence>
<dbReference type="AlphaFoldDB" id="A0A6P1DIZ5"/>
<comment type="caution">
    <text evidence="3">The sequence shown here is derived from an EMBL/GenBank/DDBJ whole genome shotgun (WGS) entry which is preliminary data.</text>
</comment>
<gene>
    <name evidence="3" type="ORF">GV789_28810</name>
</gene>
<feature type="transmembrane region" description="Helical" evidence="1">
    <location>
        <begin position="62"/>
        <end position="77"/>
    </location>
</feature>
<organism evidence="3 4">
    <name type="scientific">Nocardia cyriacigeorgica</name>
    <dbReference type="NCBI Taxonomy" id="135487"/>
    <lineage>
        <taxon>Bacteria</taxon>
        <taxon>Bacillati</taxon>
        <taxon>Actinomycetota</taxon>
        <taxon>Actinomycetes</taxon>
        <taxon>Mycobacteriales</taxon>
        <taxon>Nocardiaceae</taxon>
        <taxon>Nocardia</taxon>
    </lineage>
</organism>
<dbReference type="Pfam" id="PF04602">
    <property type="entry name" value="Arabinose_trans"/>
    <property type="match status" value="1"/>
</dbReference>
<feature type="non-terminal residue" evidence="3">
    <location>
        <position position="1"/>
    </location>
</feature>
<dbReference type="RefSeq" id="WP_163830452.1">
    <property type="nucleotide sequence ID" value="NZ_JAAGUZ010000230.1"/>
</dbReference>
<evidence type="ECO:0000313" key="4">
    <source>
        <dbReference type="Proteomes" id="UP000468928"/>
    </source>
</evidence>
<evidence type="ECO:0000313" key="3">
    <source>
        <dbReference type="EMBL" id="NEW48372.1"/>
    </source>
</evidence>
<keyword evidence="1" id="KW-0812">Transmembrane</keyword>
<feature type="non-terminal residue" evidence="3">
    <location>
        <position position="78"/>
    </location>
</feature>
<feature type="domain" description="Arabinofuranosyltransferase central" evidence="2">
    <location>
        <begin position="1"/>
        <end position="78"/>
    </location>
</feature>
<keyword evidence="1" id="KW-1133">Transmembrane helix</keyword>
<proteinExistence type="predicted"/>
<feature type="transmembrane region" description="Helical" evidence="1">
    <location>
        <begin position="7"/>
        <end position="26"/>
    </location>
</feature>
<feature type="transmembrane region" description="Helical" evidence="1">
    <location>
        <begin position="32"/>
        <end position="55"/>
    </location>
</feature>
<dbReference type="InterPro" id="IPR007680">
    <property type="entry name" value="Arabino_trans_central"/>
</dbReference>
<name>A0A6P1DIZ5_9NOCA</name>
<reference evidence="3 4" key="1">
    <citation type="submission" date="2020-01" db="EMBL/GenBank/DDBJ databases">
        <title>Genetics and antimicrobial susceptibilities of Nocardia species isolated from the soil; a comparison with species isolated from humans.</title>
        <authorList>
            <person name="Carrasco G."/>
            <person name="Monzon S."/>
            <person name="Sansegundo M."/>
            <person name="Garcia E."/>
            <person name="Garrido N."/>
            <person name="Medina M.J."/>
            <person name="Villalon P."/>
            <person name="Ramirez-Arocha A.C."/>
            <person name="Jimenez P."/>
            <person name="Cuesta I."/>
            <person name="Valdezate S."/>
        </authorList>
    </citation>
    <scope>NUCLEOTIDE SEQUENCE [LARGE SCALE GENOMIC DNA]</scope>
    <source>
        <strain evidence="3 4">CNM20110639</strain>
    </source>
</reference>
<dbReference type="Proteomes" id="UP000468928">
    <property type="component" value="Unassembled WGS sequence"/>
</dbReference>
<dbReference type="GO" id="GO:0052636">
    <property type="term" value="F:arabinosyltransferase activity"/>
    <property type="evidence" value="ECO:0007669"/>
    <property type="project" value="InterPro"/>
</dbReference>
<evidence type="ECO:0000256" key="1">
    <source>
        <dbReference type="SAM" id="Phobius"/>
    </source>
</evidence>